<dbReference type="Proteomes" id="UP000657918">
    <property type="component" value="Chromosome 16"/>
</dbReference>
<keyword evidence="2" id="KW-1185">Reference proteome</keyword>
<dbReference type="AlphaFoldDB" id="A0A835MHP8"/>
<organism evidence="1 2">
    <name type="scientific">Salix dunnii</name>
    <dbReference type="NCBI Taxonomy" id="1413687"/>
    <lineage>
        <taxon>Eukaryota</taxon>
        <taxon>Viridiplantae</taxon>
        <taxon>Streptophyta</taxon>
        <taxon>Embryophyta</taxon>
        <taxon>Tracheophyta</taxon>
        <taxon>Spermatophyta</taxon>
        <taxon>Magnoliopsida</taxon>
        <taxon>eudicotyledons</taxon>
        <taxon>Gunneridae</taxon>
        <taxon>Pentapetalae</taxon>
        <taxon>rosids</taxon>
        <taxon>fabids</taxon>
        <taxon>Malpighiales</taxon>
        <taxon>Salicaceae</taxon>
        <taxon>Saliceae</taxon>
        <taxon>Salix</taxon>
    </lineage>
</organism>
<sequence>MHGSIKARGEQTYNNRFDALKGNQQVITDDSDALNATGFISITRKGLNTLNIRDHEYDPCTYSYRSPPPLTALVHQNL</sequence>
<protein>
    <submittedName>
        <fullName evidence="1">Uncharacterized protein</fullName>
    </submittedName>
</protein>
<proteinExistence type="predicted"/>
<gene>
    <name evidence="1" type="ORF">SADUNF_Sadunf16G0276000</name>
</gene>
<evidence type="ECO:0000313" key="1">
    <source>
        <dbReference type="EMBL" id="KAF9666892.1"/>
    </source>
</evidence>
<evidence type="ECO:0000313" key="2">
    <source>
        <dbReference type="Proteomes" id="UP000657918"/>
    </source>
</evidence>
<reference evidence="1 2" key="1">
    <citation type="submission" date="2020-10" db="EMBL/GenBank/DDBJ databases">
        <title>Plant Genome Project.</title>
        <authorList>
            <person name="Zhang R.-G."/>
        </authorList>
    </citation>
    <scope>NUCLEOTIDE SEQUENCE [LARGE SCALE GENOMIC DNA]</scope>
    <source>
        <strain evidence="1">FAFU-HL-1</strain>
        <tissue evidence="1">Leaf</tissue>
    </source>
</reference>
<name>A0A835MHP8_9ROSI</name>
<comment type="caution">
    <text evidence="1">The sequence shown here is derived from an EMBL/GenBank/DDBJ whole genome shotgun (WGS) entry which is preliminary data.</text>
</comment>
<dbReference type="EMBL" id="JADGMS010000016">
    <property type="protein sequence ID" value="KAF9666892.1"/>
    <property type="molecule type" value="Genomic_DNA"/>
</dbReference>
<accession>A0A835MHP8</accession>